<sequence length="386" mass="42934">MFLQRTIERNPKLIATSVMLHQTGEIPPNTYVIDVEALIGNTKLLSRTAKAHGMELYFMSKQLGRLPKLAKYMVTNGIDKAVAVDFDEGKLLADHGIRIGNIGHLVQPGKHQWQEVLSWEPEVVTVFSYLRAKQVSEAAQKINRKQDILLKIVGPHDYIHEAQEGGIELSLLNRELDLILRLPGVRVVGVTTFPILKLADDKKQMVPTENLTTLLKGKQMLETKGVNVLQVNGPGGTSSETIPYLVKQGVTHGEPGHGLTGTTPLHAYRSLSELPAMVYVTEVSHETREHYHVIAGGFYDRSNMKSCIVGHDSVTILQNYVATRPNSPEVIDYYGAIKKPKQFQIQIGDTAIFAFRTQIFVTRAHVALVEGIQSGSPSLVHLERKW</sequence>
<dbReference type="Pfam" id="PF21279">
    <property type="entry name" value="YhfX-like_C"/>
    <property type="match status" value="1"/>
</dbReference>
<dbReference type="InterPro" id="IPR001608">
    <property type="entry name" value="Ala_racemase_N"/>
</dbReference>
<dbReference type="InterPro" id="IPR029066">
    <property type="entry name" value="PLP-binding_barrel"/>
</dbReference>
<dbReference type="EMBL" id="LGTO01000007">
    <property type="protein sequence ID" value="KNE19986.1"/>
    <property type="molecule type" value="Genomic_DNA"/>
</dbReference>
<evidence type="ECO:0000259" key="1">
    <source>
        <dbReference type="Pfam" id="PF01168"/>
    </source>
</evidence>
<evidence type="ECO:0000259" key="2">
    <source>
        <dbReference type="Pfam" id="PF21279"/>
    </source>
</evidence>
<dbReference type="Proteomes" id="UP000036780">
    <property type="component" value="Unassembled WGS sequence"/>
</dbReference>
<organism evidence="3 4">
    <name type="scientific">Virgibacillus pantothenticus</name>
    <dbReference type="NCBI Taxonomy" id="1473"/>
    <lineage>
        <taxon>Bacteria</taxon>
        <taxon>Bacillati</taxon>
        <taxon>Bacillota</taxon>
        <taxon>Bacilli</taxon>
        <taxon>Bacillales</taxon>
        <taxon>Bacillaceae</taxon>
        <taxon>Virgibacillus</taxon>
    </lineage>
</organism>
<dbReference type="PATRIC" id="fig|1473.5.peg.1980"/>
<feature type="domain" description="Alanine racemase N-terminal" evidence="1">
    <location>
        <begin position="33"/>
        <end position="264"/>
    </location>
</feature>
<evidence type="ECO:0000313" key="3">
    <source>
        <dbReference type="EMBL" id="KNE19986.1"/>
    </source>
</evidence>
<protein>
    <submittedName>
        <fullName evidence="3">Amino acid racemase</fullName>
    </submittedName>
</protein>
<dbReference type="Pfam" id="PF01168">
    <property type="entry name" value="Ala_racemase_N"/>
    <property type="match status" value="1"/>
</dbReference>
<name>A0A0L0QN31_VIRPA</name>
<dbReference type="AlphaFoldDB" id="A0A0L0QN31"/>
<feature type="domain" description="YhfX-like C-terminal" evidence="2">
    <location>
        <begin position="278"/>
        <end position="379"/>
    </location>
</feature>
<dbReference type="GeneID" id="66870899"/>
<gene>
    <name evidence="3" type="ORF">AFK71_16425</name>
</gene>
<dbReference type="Gene3D" id="2.40.37.30">
    <property type="match status" value="2"/>
</dbReference>
<accession>A0A0L0QN31</accession>
<dbReference type="SUPFAM" id="SSF51419">
    <property type="entry name" value="PLP-binding barrel"/>
    <property type="match status" value="1"/>
</dbReference>
<dbReference type="InterPro" id="IPR048449">
    <property type="entry name" value="YhfX-like_C"/>
</dbReference>
<dbReference type="RefSeq" id="WP_050352552.1">
    <property type="nucleotide sequence ID" value="NZ_CP073011.1"/>
</dbReference>
<evidence type="ECO:0000313" key="4">
    <source>
        <dbReference type="Proteomes" id="UP000036780"/>
    </source>
</evidence>
<reference evidence="4" key="1">
    <citation type="submission" date="2015-07" db="EMBL/GenBank/DDBJ databases">
        <title>Fjat-10053 dsm26.</title>
        <authorList>
            <person name="Liu B."/>
            <person name="Wang J."/>
            <person name="Zhu Y."/>
            <person name="Liu G."/>
            <person name="Chen Q."/>
            <person name="Chen Z."/>
            <person name="Lan J."/>
            <person name="Che J."/>
            <person name="Ge C."/>
            <person name="Shi H."/>
            <person name="Pan Z."/>
            <person name="Liu X."/>
        </authorList>
    </citation>
    <scope>NUCLEOTIDE SEQUENCE [LARGE SCALE GENOMIC DNA]</scope>
    <source>
        <strain evidence="4">DSM 26</strain>
    </source>
</reference>
<comment type="caution">
    <text evidence="3">The sequence shown here is derived from an EMBL/GenBank/DDBJ whole genome shotgun (WGS) entry which is preliminary data.</text>
</comment>
<dbReference type="OrthoDB" id="3189402at2"/>
<keyword evidence="4" id="KW-1185">Reference proteome</keyword>
<proteinExistence type="predicted"/>